<dbReference type="SUPFAM" id="SSF50814">
    <property type="entry name" value="Lipocalins"/>
    <property type="match status" value="2"/>
</dbReference>
<name>A0A1U7J6E8_9CYAN</name>
<evidence type="ECO:0000313" key="3">
    <source>
        <dbReference type="EMBL" id="OKH48465.1"/>
    </source>
</evidence>
<proteinExistence type="predicted"/>
<dbReference type="Gene3D" id="2.40.128.20">
    <property type="match status" value="2"/>
</dbReference>
<organism evidence="3 4">
    <name type="scientific">Phormidium tenue NIES-30</name>
    <dbReference type="NCBI Taxonomy" id="549789"/>
    <lineage>
        <taxon>Bacteria</taxon>
        <taxon>Bacillati</taxon>
        <taxon>Cyanobacteriota</taxon>
        <taxon>Cyanophyceae</taxon>
        <taxon>Oscillatoriophycideae</taxon>
        <taxon>Oscillatoriales</taxon>
        <taxon>Oscillatoriaceae</taxon>
        <taxon>Phormidium</taxon>
    </lineage>
</organism>
<dbReference type="GO" id="GO:0000918">
    <property type="term" value="P:division septum site selection"/>
    <property type="evidence" value="ECO:0007669"/>
    <property type="project" value="TreeGrafter"/>
</dbReference>
<dbReference type="InterPro" id="IPR022017">
    <property type="entry name" value="BFA1-like_DUF3598"/>
</dbReference>
<comment type="caution">
    <text evidence="3">The sequence shown here is derived from an EMBL/GenBank/DDBJ whole genome shotgun (WGS) entry which is preliminary data.</text>
</comment>
<dbReference type="OrthoDB" id="516684at2"/>
<dbReference type="Pfam" id="PF12204">
    <property type="entry name" value="DUF3598_N"/>
    <property type="match status" value="1"/>
</dbReference>
<dbReference type="Proteomes" id="UP000185557">
    <property type="component" value="Unassembled WGS sequence"/>
</dbReference>
<feature type="domain" description="Biogenesis factor required for ATP synthase 1-like C-terminal" evidence="2">
    <location>
        <begin position="142"/>
        <end position="276"/>
    </location>
</feature>
<evidence type="ECO:0000259" key="1">
    <source>
        <dbReference type="Pfam" id="PF12204"/>
    </source>
</evidence>
<sequence length="277" mass="30242">MTSATSTQWARLLKNQGTWVGSFTQVSPTGEILQDTPSEVALIPLNEGNTIRQEIRKRPPGQPPSETVLEYSSLGKGVLFCETGAFSQGSIQRSPVSEFGAELGLIHGSDRLRLAQVYPRQPTLGSLTLIREHLAGTEPTPRPAPTVDQLIGTWVGEATTVFPDWQPQRSLATRLEIQREGDRAITQTLTFGDSPVIQSQGQLIGSTLRFEQGSQPVTVLLLPGGASATFPTEIQSGQPLFLEAGWLITPTLRQRLIRTYNAQGTWESLTLVTEQKL</sequence>
<reference evidence="3 4" key="1">
    <citation type="submission" date="2016-11" db="EMBL/GenBank/DDBJ databases">
        <title>Draft Genome Sequences of Nine Cyanobacterial Strains from Diverse Habitats.</title>
        <authorList>
            <person name="Zhu T."/>
            <person name="Hou S."/>
            <person name="Lu X."/>
            <person name="Hess W.R."/>
        </authorList>
    </citation>
    <scope>NUCLEOTIDE SEQUENCE [LARGE SCALE GENOMIC DNA]</scope>
    <source>
        <strain evidence="3 4">NIES-30</strain>
    </source>
</reference>
<dbReference type="Pfam" id="PF21053">
    <property type="entry name" value="BFA1_C"/>
    <property type="match status" value="1"/>
</dbReference>
<dbReference type="PANTHER" id="PTHR33404">
    <property type="entry name" value="CELL DIVISION TOPOLOGICAL SPECIFICITY FACTOR HOMOLOG, CHLOROPLASTIC"/>
    <property type="match status" value="1"/>
</dbReference>
<dbReference type="EMBL" id="MRCG01000006">
    <property type="protein sequence ID" value="OKH48465.1"/>
    <property type="molecule type" value="Genomic_DNA"/>
</dbReference>
<dbReference type="InterPro" id="IPR012674">
    <property type="entry name" value="Calycin"/>
</dbReference>
<gene>
    <name evidence="3" type="ORF">NIES30_10655</name>
</gene>
<evidence type="ECO:0000259" key="2">
    <source>
        <dbReference type="Pfam" id="PF21053"/>
    </source>
</evidence>
<accession>A0A1U7J6E8</accession>
<protein>
    <submittedName>
        <fullName evidence="3">Uncharacterized protein</fullName>
    </submittedName>
</protein>
<dbReference type="GO" id="GO:0005886">
    <property type="term" value="C:plasma membrane"/>
    <property type="evidence" value="ECO:0007669"/>
    <property type="project" value="TreeGrafter"/>
</dbReference>
<dbReference type="STRING" id="549789.NIES30_10655"/>
<dbReference type="RefSeq" id="WP_073608392.1">
    <property type="nucleotide sequence ID" value="NZ_MRCG01000006.1"/>
</dbReference>
<evidence type="ECO:0000313" key="4">
    <source>
        <dbReference type="Proteomes" id="UP000185557"/>
    </source>
</evidence>
<dbReference type="AlphaFoldDB" id="A0A1U7J6E8"/>
<dbReference type="PANTHER" id="PTHR33404:SF1">
    <property type="entry name" value="SLL0497 PROTEIN"/>
    <property type="match status" value="1"/>
</dbReference>
<feature type="domain" description="DUF3598" evidence="1">
    <location>
        <begin position="6"/>
        <end position="137"/>
    </location>
</feature>
<keyword evidence="4" id="KW-1185">Reference proteome</keyword>
<dbReference type="InterPro" id="IPR048378">
    <property type="entry name" value="BFA1-like_C"/>
</dbReference>